<dbReference type="EMBL" id="JAMRXG010000014">
    <property type="protein sequence ID" value="MCM6777275.1"/>
    <property type="molecule type" value="Genomic_DNA"/>
</dbReference>
<proteinExistence type="predicted"/>
<dbReference type="Proteomes" id="UP001139157">
    <property type="component" value="Unassembled WGS sequence"/>
</dbReference>
<accession>A0A9X2EBL9</accession>
<name>A0A9X2EBL9_9NOCA</name>
<dbReference type="RefSeq" id="WP_251916226.1">
    <property type="nucleotide sequence ID" value="NZ_JAMRXG010000014.1"/>
</dbReference>
<evidence type="ECO:0000313" key="2">
    <source>
        <dbReference type="Proteomes" id="UP001139157"/>
    </source>
</evidence>
<dbReference type="AlphaFoldDB" id="A0A9X2EBL9"/>
<sequence length="443" mass="43570">MSMVFRKEMLSPPPWQDYESNFGELIQGAGLGQTMSDLANLLDGPSFLAGDPAMRTLTDLVGLLPASGLSLDQGELFGQLNSLASALSTGMIAAAGEAGARMGAALGSAIGPALGALGPATAPGGAHPSSARSVRAFASDPEGSRGYFPSSSAALASGRGSYFAPSAGLPGGSVPSLPGEPARMRAHVRRGRPSPPPALGEDLSLRGFLDTFRMNPRKPVGDPPGLARAPMGVPGPRASLFGDALAPALGPSFPDLGAHLGEVGGALLGGAGATPQQPAASGSGGWQGFDQNGLAMAGIQGAVSGAMQGGLIGGIKGAVSGTASAAGGQLGTAIGTAIAPALGPAAPLAPIVGGLLGSTLGSMAAETVLKPVEQVVSYAGQTAKEVIGSGFGLVDLANGPGGHTARGDIYNFNGMDPKSAAIAVERVHRRRTLAQQRGGGLGR</sequence>
<comment type="caution">
    <text evidence="1">The sequence shown here is derived from an EMBL/GenBank/DDBJ whole genome shotgun (WGS) entry which is preliminary data.</text>
</comment>
<protein>
    <submittedName>
        <fullName evidence="1">Uncharacterized protein</fullName>
    </submittedName>
</protein>
<reference evidence="1" key="1">
    <citation type="submission" date="2022-06" db="EMBL/GenBank/DDBJ databases">
        <title>Novel species in genus nocardia.</title>
        <authorList>
            <person name="Li F."/>
        </authorList>
    </citation>
    <scope>NUCLEOTIDE SEQUENCE</scope>
    <source>
        <strain evidence="1">CDC141</strain>
    </source>
</reference>
<evidence type="ECO:0000313" key="1">
    <source>
        <dbReference type="EMBL" id="MCM6777275.1"/>
    </source>
</evidence>
<keyword evidence="2" id="KW-1185">Reference proteome</keyword>
<gene>
    <name evidence="1" type="ORF">NDR86_27690</name>
</gene>
<organism evidence="1 2">
    <name type="scientific">Nocardia pulmonis</name>
    <dbReference type="NCBI Taxonomy" id="2951408"/>
    <lineage>
        <taxon>Bacteria</taxon>
        <taxon>Bacillati</taxon>
        <taxon>Actinomycetota</taxon>
        <taxon>Actinomycetes</taxon>
        <taxon>Mycobacteriales</taxon>
        <taxon>Nocardiaceae</taxon>
        <taxon>Nocardia</taxon>
    </lineage>
</organism>